<dbReference type="AlphaFoldDB" id="A0A6J4UES1"/>
<sequence length="49" mass="5330">CLLSVGSGRGTPVTGGQEVVRWRSASSPCHPKAKRWASSARVRSTRRCF</sequence>
<gene>
    <name evidence="1" type="ORF">AVDCRST_MAG43-643</name>
</gene>
<accession>A0A6J4UES1</accession>
<dbReference type="EMBL" id="CADCWI010000034">
    <property type="protein sequence ID" value="CAA9546425.1"/>
    <property type="molecule type" value="Genomic_DNA"/>
</dbReference>
<feature type="non-terminal residue" evidence="1">
    <location>
        <position position="49"/>
    </location>
</feature>
<proteinExistence type="predicted"/>
<organism evidence="1">
    <name type="scientific">uncultured Thermomicrobiales bacterium</name>
    <dbReference type="NCBI Taxonomy" id="1645740"/>
    <lineage>
        <taxon>Bacteria</taxon>
        <taxon>Pseudomonadati</taxon>
        <taxon>Thermomicrobiota</taxon>
        <taxon>Thermomicrobia</taxon>
        <taxon>Thermomicrobiales</taxon>
        <taxon>environmental samples</taxon>
    </lineage>
</organism>
<reference evidence="1" key="1">
    <citation type="submission" date="2020-02" db="EMBL/GenBank/DDBJ databases">
        <authorList>
            <person name="Meier V. D."/>
        </authorList>
    </citation>
    <scope>NUCLEOTIDE SEQUENCE</scope>
    <source>
        <strain evidence="1">AVDCRST_MAG43</strain>
    </source>
</reference>
<evidence type="ECO:0000313" key="1">
    <source>
        <dbReference type="EMBL" id="CAA9546425.1"/>
    </source>
</evidence>
<name>A0A6J4UES1_9BACT</name>
<feature type="non-terminal residue" evidence="1">
    <location>
        <position position="1"/>
    </location>
</feature>
<protein>
    <submittedName>
        <fullName evidence="1">Uncharacterized protein</fullName>
    </submittedName>
</protein>